<evidence type="ECO:0000313" key="2">
    <source>
        <dbReference type="EMBL" id="MBS0023992.1"/>
    </source>
</evidence>
<organism evidence="2 3">
    <name type="scientific">Microbacterium paraoxydans</name>
    <dbReference type="NCBI Taxonomy" id="199592"/>
    <lineage>
        <taxon>Bacteria</taxon>
        <taxon>Bacillati</taxon>
        <taxon>Actinomycetota</taxon>
        <taxon>Actinomycetes</taxon>
        <taxon>Micrococcales</taxon>
        <taxon>Microbacteriaceae</taxon>
        <taxon>Microbacterium</taxon>
    </lineage>
</organism>
<keyword evidence="3" id="KW-1185">Reference proteome</keyword>
<protein>
    <recommendedName>
        <fullName evidence="4">Lipoprotein</fullName>
    </recommendedName>
</protein>
<keyword evidence="1" id="KW-0732">Signal</keyword>
<evidence type="ECO:0000313" key="3">
    <source>
        <dbReference type="Proteomes" id="UP000678243"/>
    </source>
</evidence>
<feature type="chain" id="PRO_5045953729" description="Lipoprotein" evidence="1">
    <location>
        <begin position="32"/>
        <end position="113"/>
    </location>
</feature>
<accession>A0ABS5IM15</accession>
<dbReference type="RefSeq" id="WP_211542460.1">
    <property type="nucleotide sequence ID" value="NZ_CBDREF010000001.1"/>
</dbReference>
<dbReference type="PROSITE" id="PS51257">
    <property type="entry name" value="PROKAR_LIPOPROTEIN"/>
    <property type="match status" value="1"/>
</dbReference>
<evidence type="ECO:0008006" key="4">
    <source>
        <dbReference type="Google" id="ProtNLM"/>
    </source>
</evidence>
<dbReference type="Proteomes" id="UP000678243">
    <property type="component" value="Unassembled WGS sequence"/>
</dbReference>
<name>A0ABS5IM15_9MICO</name>
<proteinExistence type="predicted"/>
<reference evidence="2 3" key="1">
    <citation type="submission" date="2021-04" db="EMBL/GenBank/DDBJ databases">
        <title>Whole genome analysis of root endophytic bacterium Microbacterium paraoxydans ku-mp colonizing RP-bio226 rice variety.</title>
        <authorList>
            <person name="Ulaganathan K."/>
            <person name="Latha B."/>
        </authorList>
    </citation>
    <scope>NUCLEOTIDE SEQUENCE [LARGE SCALE GENOMIC DNA]</scope>
    <source>
        <strain evidence="3">ku-mp</strain>
    </source>
</reference>
<feature type="signal peptide" evidence="1">
    <location>
        <begin position="1"/>
        <end position="31"/>
    </location>
</feature>
<comment type="caution">
    <text evidence="2">The sequence shown here is derived from an EMBL/GenBank/DDBJ whole genome shotgun (WGS) entry which is preliminary data.</text>
</comment>
<sequence length="113" mass="11614">MKKPALAARPAARLAALVPAAALVLSLAACGGPGRPSSDEVAEGIQKVFAGTSQEQAMTDEAASCLADALVDSELSNETLTYIANGEDKQKDEADKALTTQIITENLNECVAP</sequence>
<evidence type="ECO:0000256" key="1">
    <source>
        <dbReference type="SAM" id="SignalP"/>
    </source>
</evidence>
<dbReference type="EMBL" id="JAGTUK010000002">
    <property type="protein sequence ID" value="MBS0023992.1"/>
    <property type="molecule type" value="Genomic_DNA"/>
</dbReference>
<gene>
    <name evidence="2" type="ORF">KE274_07690</name>
</gene>